<reference evidence="1" key="1">
    <citation type="submission" date="2015-10" db="EMBL/GenBank/DDBJ databases">
        <title>Biosynthesis of SCL-MCL polyhydroxyalkanoates by metagenomic clones in Pseudomonas putida.</title>
        <authorList>
            <person name="Cheng J."/>
            <person name="Charles T.C."/>
        </authorList>
    </citation>
    <scope>NUCLEOTIDE SEQUENCE</scope>
</reference>
<protein>
    <submittedName>
        <fullName evidence="1">Uncharacterized protein</fullName>
    </submittedName>
</protein>
<accession>A0A0U3TRM0</accession>
<proteinExistence type="predicted"/>
<dbReference type="AlphaFoldDB" id="A0A0U3TRM0"/>
<organism evidence="1">
    <name type="scientific">uncultured bacterium 16</name>
    <dbReference type="NCBI Taxonomy" id="1748268"/>
    <lineage>
        <taxon>Bacteria</taxon>
        <taxon>environmental samples</taxon>
    </lineage>
</organism>
<evidence type="ECO:0000313" key="1">
    <source>
        <dbReference type="EMBL" id="ALV86433.1"/>
    </source>
</evidence>
<sequence>MTVILSGAKDLLSDCAMSVKEILRFAQDDRDTRNEQ</sequence>
<dbReference type="EMBL" id="KT944263">
    <property type="protein sequence ID" value="ALV86433.1"/>
    <property type="molecule type" value="Genomic_DNA"/>
</dbReference>
<name>A0A0U3TRM0_9BACT</name>